<dbReference type="Pfam" id="PF07572">
    <property type="entry name" value="BCNT"/>
    <property type="match status" value="1"/>
</dbReference>
<protein>
    <recommendedName>
        <fullName evidence="2">BCNT-C domain-containing protein</fullName>
    </recommendedName>
</protein>
<dbReference type="EMBL" id="KI925505">
    <property type="protein sequence ID" value="ETW51027.1"/>
    <property type="molecule type" value="Genomic_DNA"/>
</dbReference>
<feature type="compositionally biased region" description="Low complexity" evidence="1">
    <location>
        <begin position="54"/>
        <end position="79"/>
    </location>
</feature>
<name>A0A024WV13_PLAFA</name>
<dbReference type="OrthoDB" id="445677at2759"/>
<gene>
    <name evidence="3" type="ORF">PFMALIP_00975</name>
</gene>
<evidence type="ECO:0000313" key="3">
    <source>
        <dbReference type="EMBL" id="ETW51027.1"/>
    </source>
</evidence>
<sequence length="344" mass="41504">MATILTMQFPSSDEEDEDYFVDEENDNDDEDDDDNNNNNNNNNEHNNNEHNNDQHNNNVHNNDQHNNNVHNNDQHNNNHMKTIRKKRKGRCKDIKNSIKKSIIKEKIEKTYKDINLEYKQLYSHESNIRNGDFLLQFHKKDPQICKKYNSIDKLYNHLNKYCSIEQDNKNIKNNNQQQNDNHVNNDEDHYSQHYITMKEYKKKSRNDQYVNEIHNNHLVKSALDNFYDNNSIHVEKKYMYAGKIFTIKKKIDKTSASYKRYLKTQDKINIGGNFSNIDELIQNIQEQKQINTIDKSSEDWKQYKLINLVDDDKLKKNQHYLENKFFEENVERRVYENKIKKLHK</sequence>
<accession>A0A024WV13</accession>
<dbReference type="AlphaFoldDB" id="A0A024WV13"/>
<organism evidence="3 4">
    <name type="scientific">Plasmodium falciparum MaliPS096_E11</name>
    <dbReference type="NCBI Taxonomy" id="1036727"/>
    <lineage>
        <taxon>Eukaryota</taxon>
        <taxon>Sar</taxon>
        <taxon>Alveolata</taxon>
        <taxon>Apicomplexa</taxon>
        <taxon>Aconoidasida</taxon>
        <taxon>Haemosporida</taxon>
        <taxon>Plasmodiidae</taxon>
        <taxon>Plasmodium</taxon>
        <taxon>Plasmodium (Laverania)</taxon>
    </lineage>
</organism>
<reference evidence="3 4" key="1">
    <citation type="submission" date="2013-02" db="EMBL/GenBank/DDBJ databases">
        <title>The Genome Annotation of Plasmodium falciparum MaliPS096_E11.</title>
        <authorList>
            <consortium name="The Broad Institute Genome Sequencing Platform"/>
            <consortium name="The Broad Institute Genome Sequencing Center for Infectious Disease"/>
            <person name="Neafsey D."/>
            <person name="Hoffman S."/>
            <person name="Volkman S."/>
            <person name="Rosenthal P."/>
            <person name="Walker B."/>
            <person name="Young S.K."/>
            <person name="Zeng Q."/>
            <person name="Gargeya S."/>
            <person name="Fitzgerald M."/>
            <person name="Haas B."/>
            <person name="Abouelleil A."/>
            <person name="Allen A.W."/>
            <person name="Alvarado L."/>
            <person name="Arachchi H.M."/>
            <person name="Berlin A.M."/>
            <person name="Chapman S.B."/>
            <person name="Gainer-Dewar J."/>
            <person name="Goldberg J."/>
            <person name="Griggs A."/>
            <person name="Gujja S."/>
            <person name="Hansen M."/>
            <person name="Howarth C."/>
            <person name="Imamovic A."/>
            <person name="Ireland A."/>
            <person name="Larimer J."/>
            <person name="McCowan C."/>
            <person name="Murphy C."/>
            <person name="Pearson M."/>
            <person name="Poon T.W."/>
            <person name="Priest M."/>
            <person name="Roberts A."/>
            <person name="Saif S."/>
            <person name="Shea T."/>
            <person name="Sisk P."/>
            <person name="Sykes S."/>
            <person name="Wortman J."/>
            <person name="Nusbaum C."/>
            <person name="Birren B."/>
        </authorList>
    </citation>
    <scope>NUCLEOTIDE SEQUENCE [LARGE SCALE GENOMIC DNA]</scope>
    <source>
        <strain evidence="3 4">MaliPS096_E11</strain>
    </source>
</reference>
<feature type="region of interest" description="Disordered" evidence="1">
    <location>
        <begin position="1"/>
        <end position="95"/>
    </location>
</feature>
<evidence type="ECO:0000256" key="1">
    <source>
        <dbReference type="SAM" id="MobiDB-lite"/>
    </source>
</evidence>
<feature type="domain" description="BCNT-C" evidence="2">
    <location>
        <begin position="271"/>
        <end position="344"/>
    </location>
</feature>
<dbReference type="Proteomes" id="UP000030699">
    <property type="component" value="Unassembled WGS sequence"/>
</dbReference>
<feature type="compositionally biased region" description="Basic residues" evidence="1">
    <location>
        <begin position="81"/>
        <end position="90"/>
    </location>
</feature>
<proteinExistence type="predicted"/>
<feature type="compositionally biased region" description="Acidic residues" evidence="1">
    <location>
        <begin position="12"/>
        <end position="35"/>
    </location>
</feature>
<dbReference type="InterPro" id="IPR011421">
    <property type="entry name" value="BCNT-C"/>
</dbReference>
<reference evidence="3 4" key="2">
    <citation type="submission" date="2013-02" db="EMBL/GenBank/DDBJ databases">
        <title>The Genome Sequence of Plasmodium falciparum MaliPS096_E11.</title>
        <authorList>
            <consortium name="The Broad Institute Genome Sequencing Platform"/>
            <consortium name="The Broad Institute Genome Sequencing Center for Infectious Disease"/>
            <person name="Neafsey D."/>
            <person name="Cheeseman I."/>
            <person name="Volkman S."/>
            <person name="Adams J."/>
            <person name="Walker B."/>
            <person name="Young S.K."/>
            <person name="Zeng Q."/>
            <person name="Gargeya S."/>
            <person name="Fitzgerald M."/>
            <person name="Haas B."/>
            <person name="Abouelleil A."/>
            <person name="Alvarado L."/>
            <person name="Arachchi H.M."/>
            <person name="Berlin A.M."/>
            <person name="Chapman S.B."/>
            <person name="Dewar J."/>
            <person name="Goldberg J."/>
            <person name="Griggs A."/>
            <person name="Gujja S."/>
            <person name="Hansen M."/>
            <person name="Howarth C."/>
            <person name="Imamovic A."/>
            <person name="Larimer J."/>
            <person name="McCowan C."/>
            <person name="Murphy C."/>
            <person name="Neiman D."/>
            <person name="Pearson M."/>
            <person name="Priest M."/>
            <person name="Roberts A."/>
            <person name="Saif S."/>
            <person name="Shea T."/>
            <person name="Sisk P."/>
            <person name="Sykes S."/>
            <person name="Wortman J."/>
            <person name="Nusbaum C."/>
            <person name="Birren B."/>
        </authorList>
    </citation>
    <scope>NUCLEOTIDE SEQUENCE [LARGE SCALE GENOMIC DNA]</scope>
    <source>
        <strain evidence="3 4">MaliPS096_E11</strain>
    </source>
</reference>
<feature type="compositionally biased region" description="Polar residues" evidence="1">
    <location>
        <begin position="1"/>
        <end position="11"/>
    </location>
</feature>
<dbReference type="PROSITE" id="PS51279">
    <property type="entry name" value="BCNT_C"/>
    <property type="match status" value="1"/>
</dbReference>
<evidence type="ECO:0000313" key="4">
    <source>
        <dbReference type="Proteomes" id="UP000030699"/>
    </source>
</evidence>
<feature type="compositionally biased region" description="Low complexity" evidence="1">
    <location>
        <begin position="36"/>
        <end position="45"/>
    </location>
</feature>
<evidence type="ECO:0000259" key="2">
    <source>
        <dbReference type="PROSITE" id="PS51279"/>
    </source>
</evidence>